<dbReference type="Pfam" id="PF01557">
    <property type="entry name" value="FAA_hydrolase"/>
    <property type="match status" value="1"/>
</dbReference>
<feature type="domain" description="Fumarylacetoacetase N-terminal" evidence="15">
    <location>
        <begin position="16"/>
        <end position="114"/>
    </location>
</feature>
<evidence type="ECO:0000313" key="16">
    <source>
        <dbReference type="EMBL" id="OJJ53665.1"/>
    </source>
</evidence>
<dbReference type="InterPro" id="IPR036663">
    <property type="entry name" value="Fumarylacetoacetase_C_sf"/>
</dbReference>
<dbReference type="GO" id="GO:1902000">
    <property type="term" value="P:homogentisate catabolic process"/>
    <property type="evidence" value="ECO:0007669"/>
    <property type="project" value="TreeGrafter"/>
</dbReference>
<evidence type="ECO:0000256" key="12">
    <source>
        <dbReference type="PIRSR" id="PIRSR605959-3"/>
    </source>
</evidence>
<dbReference type="PANTHER" id="PTHR43069">
    <property type="entry name" value="FUMARYLACETOACETASE"/>
    <property type="match status" value="1"/>
</dbReference>
<dbReference type="PANTHER" id="PTHR43069:SF5">
    <property type="entry name" value="FUMARYLACETOACETASE"/>
    <property type="match status" value="1"/>
</dbReference>
<evidence type="ECO:0000256" key="9">
    <source>
        <dbReference type="ARBA" id="ARBA00023232"/>
    </source>
</evidence>
<evidence type="ECO:0000256" key="5">
    <source>
        <dbReference type="ARBA" id="ARBA00022801"/>
    </source>
</evidence>
<comment type="pathway">
    <text evidence="1 13">Amino-acid degradation; L-phenylalanine degradation; acetoacetate and fumarate from L-phenylalanine: step 6/6.</text>
</comment>
<keyword evidence="8 13" id="KW-0828">Tyrosine catabolism</keyword>
<keyword evidence="17" id="KW-1185">Reference proteome</keyword>
<gene>
    <name evidence="16" type="ORF">ASPSYDRAFT_499747</name>
</gene>
<evidence type="ECO:0000313" key="17">
    <source>
        <dbReference type="Proteomes" id="UP000184356"/>
    </source>
</evidence>
<feature type="binding site" evidence="12">
    <location>
        <position position="257"/>
    </location>
    <ligand>
        <name>Mg(2+)</name>
        <dbReference type="ChEBI" id="CHEBI:18420"/>
    </ligand>
</feature>
<evidence type="ECO:0000256" key="3">
    <source>
        <dbReference type="ARBA" id="ARBA00012094"/>
    </source>
</evidence>
<dbReference type="EC" id="3.7.1.2" evidence="3 13"/>
<feature type="binding site" evidence="12">
    <location>
        <position position="199"/>
    </location>
    <ligand>
        <name>Ca(2+)</name>
        <dbReference type="ChEBI" id="CHEBI:29108"/>
    </ligand>
</feature>
<dbReference type="RefSeq" id="XP_040697471.1">
    <property type="nucleotide sequence ID" value="XM_040847978.1"/>
</dbReference>
<dbReference type="GO" id="GO:0046872">
    <property type="term" value="F:metal ion binding"/>
    <property type="evidence" value="ECO:0007669"/>
    <property type="project" value="UniProtKB-UniRule"/>
</dbReference>
<keyword evidence="6 12" id="KW-0106">Calcium</keyword>
<dbReference type="Gene3D" id="3.90.850.10">
    <property type="entry name" value="Fumarylacetoacetase-like, C-terminal domain"/>
    <property type="match status" value="1"/>
</dbReference>
<feature type="binding site" evidence="11">
    <location>
        <position position="363"/>
    </location>
    <ligand>
        <name>substrate</name>
    </ligand>
</feature>
<comment type="similarity">
    <text evidence="2 13">Belongs to the FAH family.</text>
</comment>
<feature type="binding site" evidence="12">
    <location>
        <position position="122"/>
    </location>
    <ligand>
        <name>Ca(2+)</name>
        <dbReference type="ChEBI" id="CHEBI:29108"/>
    </ligand>
</feature>
<dbReference type="GO" id="GO:0006572">
    <property type="term" value="P:L-tyrosine catabolic process"/>
    <property type="evidence" value="ECO:0007669"/>
    <property type="project" value="UniProtKB-UniRule"/>
</dbReference>
<dbReference type="FunFam" id="3.90.850.10:FF:000011">
    <property type="entry name" value="Fumarylacetoacetase"/>
    <property type="match status" value="1"/>
</dbReference>
<dbReference type="SUPFAM" id="SSF63433">
    <property type="entry name" value="Fumarylacetoacetate hydrolase, FAH, N-terminal domain"/>
    <property type="match status" value="1"/>
</dbReference>
<feature type="binding site" evidence="12">
    <location>
        <position position="253"/>
    </location>
    <ligand>
        <name>Mg(2+)</name>
        <dbReference type="ChEBI" id="CHEBI:18420"/>
    </ligand>
</feature>
<evidence type="ECO:0000259" key="15">
    <source>
        <dbReference type="Pfam" id="PF09298"/>
    </source>
</evidence>
<evidence type="ECO:0000259" key="14">
    <source>
        <dbReference type="Pfam" id="PF01557"/>
    </source>
</evidence>
<dbReference type="GO" id="GO:0006559">
    <property type="term" value="P:L-phenylalanine catabolic process"/>
    <property type="evidence" value="ECO:0007669"/>
    <property type="project" value="UniProtKB-UniRule"/>
</dbReference>
<dbReference type="InterPro" id="IPR011234">
    <property type="entry name" value="Fumarylacetoacetase-like_C"/>
</dbReference>
<keyword evidence="7 12" id="KW-0460">Magnesium</keyword>
<keyword evidence="5 13" id="KW-0378">Hydrolase</keyword>
<dbReference type="SUPFAM" id="SSF56529">
    <property type="entry name" value="FAH"/>
    <property type="match status" value="1"/>
</dbReference>
<dbReference type="InterPro" id="IPR036462">
    <property type="entry name" value="Fumarylacetoacetase_N_sf"/>
</dbReference>
<proteinExistence type="inferred from homology"/>
<feature type="domain" description="Fumarylacetoacetase-like C-terminal" evidence="14">
    <location>
        <begin position="120"/>
        <end position="416"/>
    </location>
</feature>
<feature type="active site" description="Proton acceptor" evidence="10">
    <location>
        <position position="129"/>
    </location>
</feature>
<dbReference type="STRING" id="1036612.A0A1L9T2P7"/>
<feature type="binding site" evidence="11">
    <location>
        <position position="240"/>
    </location>
    <ligand>
        <name>substrate</name>
    </ligand>
</feature>
<protein>
    <recommendedName>
        <fullName evidence="3 13">Fumarylacetoacetase</fullName>
        <ecNumber evidence="3 13">3.7.1.2</ecNumber>
    </recommendedName>
    <alternativeName>
        <fullName evidence="13">Fumarylacetoacetate hydrolase</fullName>
    </alternativeName>
</protein>
<dbReference type="AlphaFoldDB" id="A0A1L9T2P7"/>
<dbReference type="InterPro" id="IPR015377">
    <property type="entry name" value="Fumarylacetoacetase_N"/>
</dbReference>
<evidence type="ECO:0000256" key="4">
    <source>
        <dbReference type="ARBA" id="ARBA00022723"/>
    </source>
</evidence>
<comment type="catalytic activity">
    <reaction evidence="13">
        <text>4-fumarylacetoacetate + H2O = acetoacetate + fumarate + H(+)</text>
        <dbReference type="Rhea" id="RHEA:10244"/>
        <dbReference type="ChEBI" id="CHEBI:13705"/>
        <dbReference type="ChEBI" id="CHEBI:15377"/>
        <dbReference type="ChEBI" id="CHEBI:15378"/>
        <dbReference type="ChEBI" id="CHEBI:18034"/>
        <dbReference type="ChEBI" id="CHEBI:29806"/>
        <dbReference type="EC" id="3.7.1.2"/>
    </reaction>
</comment>
<dbReference type="Pfam" id="PF09298">
    <property type="entry name" value="FAA_hydrolase_N"/>
    <property type="match status" value="1"/>
</dbReference>
<accession>A0A1L9T2P7</accession>
<feature type="binding site" evidence="12">
    <location>
        <position position="233"/>
    </location>
    <ligand>
        <name>Mg(2+)</name>
        <dbReference type="ChEBI" id="CHEBI:18420"/>
    </ligand>
</feature>
<dbReference type="EMBL" id="KV878596">
    <property type="protein sequence ID" value="OJJ53665.1"/>
    <property type="molecule type" value="Genomic_DNA"/>
</dbReference>
<dbReference type="Proteomes" id="UP000184356">
    <property type="component" value="Unassembled WGS sequence"/>
</dbReference>
<organism evidence="16 17">
    <name type="scientific">Aspergillus sydowii CBS 593.65</name>
    <dbReference type="NCBI Taxonomy" id="1036612"/>
    <lineage>
        <taxon>Eukaryota</taxon>
        <taxon>Fungi</taxon>
        <taxon>Dikarya</taxon>
        <taxon>Ascomycota</taxon>
        <taxon>Pezizomycotina</taxon>
        <taxon>Eurotiomycetes</taxon>
        <taxon>Eurotiomycetidae</taxon>
        <taxon>Eurotiales</taxon>
        <taxon>Aspergillaceae</taxon>
        <taxon>Aspergillus</taxon>
        <taxon>Aspergillus subgen. Nidulantes</taxon>
    </lineage>
</organism>
<evidence type="ECO:0000256" key="7">
    <source>
        <dbReference type="ARBA" id="ARBA00022842"/>
    </source>
</evidence>
<dbReference type="UniPathway" id="UPA00139">
    <property type="reaction ID" value="UER00341"/>
</dbReference>
<dbReference type="Gene3D" id="2.30.30.230">
    <property type="entry name" value="Fumarylacetoacetase, N-terminal domain"/>
    <property type="match status" value="1"/>
</dbReference>
<comment type="cofactor">
    <cofactor evidence="13">
        <name>Mg(2+)</name>
        <dbReference type="ChEBI" id="CHEBI:18420"/>
    </cofactor>
    <cofactor evidence="13">
        <name>Ca(2+)</name>
        <dbReference type="ChEBI" id="CHEBI:29108"/>
    </cofactor>
</comment>
<dbReference type="GeneID" id="63764051"/>
<keyword evidence="9 13" id="KW-0585">Phenylalanine catabolism</keyword>
<dbReference type="VEuPathDB" id="FungiDB:ASPSYDRAFT_499747"/>
<evidence type="ECO:0000256" key="2">
    <source>
        <dbReference type="ARBA" id="ARBA00010211"/>
    </source>
</evidence>
<evidence type="ECO:0000256" key="11">
    <source>
        <dbReference type="PIRSR" id="PIRSR605959-2"/>
    </source>
</evidence>
<feature type="binding site" evidence="12">
    <location>
        <position position="197"/>
    </location>
    <ligand>
        <name>Ca(2+)</name>
        <dbReference type="ChEBI" id="CHEBI:29108"/>
    </ligand>
</feature>
<dbReference type="GO" id="GO:0004334">
    <property type="term" value="F:fumarylacetoacetase activity"/>
    <property type="evidence" value="ECO:0007669"/>
    <property type="project" value="UniProtKB-UniRule"/>
</dbReference>
<evidence type="ECO:0000256" key="13">
    <source>
        <dbReference type="RuleBase" id="RU366008"/>
    </source>
</evidence>
<evidence type="ECO:0000256" key="6">
    <source>
        <dbReference type="ARBA" id="ARBA00022837"/>
    </source>
</evidence>
<dbReference type="OrthoDB" id="9971669at2759"/>
<keyword evidence="4 12" id="KW-0479">Metal-binding</keyword>
<reference evidence="17" key="1">
    <citation type="journal article" date="2017" name="Genome Biol.">
        <title>Comparative genomics reveals high biological diversity and specific adaptations in the industrially and medically important fungal genus Aspergillus.</title>
        <authorList>
            <person name="de Vries R.P."/>
            <person name="Riley R."/>
            <person name="Wiebenga A."/>
            <person name="Aguilar-Osorio G."/>
            <person name="Amillis S."/>
            <person name="Uchima C.A."/>
            <person name="Anderluh G."/>
            <person name="Asadollahi M."/>
            <person name="Askin M."/>
            <person name="Barry K."/>
            <person name="Battaglia E."/>
            <person name="Bayram O."/>
            <person name="Benocci T."/>
            <person name="Braus-Stromeyer S.A."/>
            <person name="Caldana C."/>
            <person name="Canovas D."/>
            <person name="Cerqueira G.C."/>
            <person name="Chen F."/>
            <person name="Chen W."/>
            <person name="Choi C."/>
            <person name="Clum A."/>
            <person name="Dos Santos R.A."/>
            <person name="Damasio A.R."/>
            <person name="Diallinas G."/>
            <person name="Emri T."/>
            <person name="Fekete E."/>
            <person name="Flipphi M."/>
            <person name="Freyberg S."/>
            <person name="Gallo A."/>
            <person name="Gournas C."/>
            <person name="Habgood R."/>
            <person name="Hainaut M."/>
            <person name="Harispe M.L."/>
            <person name="Henrissat B."/>
            <person name="Hilden K.S."/>
            <person name="Hope R."/>
            <person name="Hossain A."/>
            <person name="Karabika E."/>
            <person name="Karaffa L."/>
            <person name="Karanyi Z."/>
            <person name="Krasevec N."/>
            <person name="Kuo A."/>
            <person name="Kusch H."/>
            <person name="LaButti K."/>
            <person name="Lagendijk E.L."/>
            <person name="Lapidus A."/>
            <person name="Levasseur A."/>
            <person name="Lindquist E."/>
            <person name="Lipzen A."/>
            <person name="Logrieco A.F."/>
            <person name="MacCabe A."/>
            <person name="Maekelae M.R."/>
            <person name="Malavazi I."/>
            <person name="Melin P."/>
            <person name="Meyer V."/>
            <person name="Mielnichuk N."/>
            <person name="Miskei M."/>
            <person name="Molnar A.P."/>
            <person name="Mule G."/>
            <person name="Ngan C.Y."/>
            <person name="Orejas M."/>
            <person name="Orosz E."/>
            <person name="Ouedraogo J.P."/>
            <person name="Overkamp K.M."/>
            <person name="Park H.-S."/>
            <person name="Perrone G."/>
            <person name="Piumi F."/>
            <person name="Punt P.J."/>
            <person name="Ram A.F."/>
            <person name="Ramon A."/>
            <person name="Rauscher S."/>
            <person name="Record E."/>
            <person name="Riano-Pachon D.M."/>
            <person name="Robert V."/>
            <person name="Roehrig J."/>
            <person name="Ruller R."/>
            <person name="Salamov A."/>
            <person name="Salih N.S."/>
            <person name="Samson R.A."/>
            <person name="Sandor E."/>
            <person name="Sanguinetti M."/>
            <person name="Schuetze T."/>
            <person name="Sepcic K."/>
            <person name="Shelest E."/>
            <person name="Sherlock G."/>
            <person name="Sophianopoulou V."/>
            <person name="Squina F.M."/>
            <person name="Sun H."/>
            <person name="Susca A."/>
            <person name="Todd R.B."/>
            <person name="Tsang A."/>
            <person name="Unkles S.E."/>
            <person name="van de Wiele N."/>
            <person name="van Rossen-Uffink D."/>
            <person name="Oliveira J.V."/>
            <person name="Vesth T.C."/>
            <person name="Visser J."/>
            <person name="Yu J.-H."/>
            <person name="Zhou M."/>
            <person name="Andersen M.R."/>
            <person name="Archer D.B."/>
            <person name="Baker S.E."/>
            <person name="Benoit I."/>
            <person name="Brakhage A.A."/>
            <person name="Braus G.H."/>
            <person name="Fischer R."/>
            <person name="Frisvad J.C."/>
            <person name="Goldman G.H."/>
            <person name="Houbraken J."/>
            <person name="Oakley B."/>
            <person name="Pocsi I."/>
            <person name="Scazzocchio C."/>
            <person name="Seiboth B."/>
            <person name="vanKuyk P.A."/>
            <person name="Wortman J."/>
            <person name="Dyer P.S."/>
            <person name="Grigoriev I.V."/>
        </authorList>
    </citation>
    <scope>NUCLEOTIDE SEQUENCE [LARGE SCALE GENOMIC DNA]</scope>
    <source>
        <strain evidence="17">CBS 593.65</strain>
    </source>
</reference>
<sequence length="431" mass="46282">MPIMTSTNYSHHFSVNNIPYGVASSASQPRQCATRLANTVIFLGALQQSGFFGKIDSLPKGIFFNETLNEFAALPKSTHTAVRAHLQSTLREPGLDAIPENAKADVTTVQVHLPVSIPGFTDFSNSLNHVQNAGRAILNDPSPPPGFFHFPIGYTGRASTVVVSGTPIIRPSGHFYDRTNPVPKTVVHGPCRALDYEMELGVVIGKPHEWGSGKGVNARDAEEYIFGFVIVNDWSARDIQGLEMIPLGPLNGKAFGTSISPWIIMTDALAPFRVSAPEPRASLEDHLQDEKEGNYDIVMDIEILHRSTTIASDAGLTADGDKCVSHIATGPARELFWSHRQMVAHLTRSGSDLRTGDLLGTGTVSGSVDGSHGCLLESTKGGKERVKLSDGGERVYLLDGDIVRMTAVLGDESSGVGFGECIGEILPARLD</sequence>
<evidence type="ECO:0000256" key="10">
    <source>
        <dbReference type="PIRSR" id="PIRSR605959-1"/>
    </source>
</evidence>
<name>A0A1L9T2P7_9EURO</name>
<evidence type="ECO:0000256" key="8">
    <source>
        <dbReference type="ARBA" id="ARBA00022878"/>
    </source>
</evidence>
<dbReference type="InterPro" id="IPR005959">
    <property type="entry name" value="Fumarylacetoacetase"/>
</dbReference>
<evidence type="ECO:0000256" key="1">
    <source>
        <dbReference type="ARBA" id="ARBA00004782"/>
    </source>
</evidence>